<dbReference type="SUPFAM" id="SSF56672">
    <property type="entry name" value="DNA/RNA polymerases"/>
    <property type="match status" value="1"/>
</dbReference>
<dbReference type="Gene3D" id="1.10.340.70">
    <property type="match status" value="1"/>
</dbReference>
<evidence type="ECO:0000256" key="5">
    <source>
        <dbReference type="ARBA" id="ARBA00022759"/>
    </source>
</evidence>
<dbReference type="PANTHER" id="PTHR37984">
    <property type="entry name" value="PROTEIN CBG26694"/>
    <property type="match status" value="1"/>
</dbReference>
<dbReference type="FunFam" id="3.30.70.270:FF:000023">
    <property type="entry name" value="Pol"/>
    <property type="match status" value="1"/>
</dbReference>
<sequence length="721" mass="81501">MGAEHAVLVVADHVLPVDVLVGRSWLELPHVSYYKQGPDFVLETNSNIVDRVLSDPESSELVEVHTVEFDSELPKRSPITLLDINVGSQSTIAQREQLISLLNQYRDTFAKNLTELGCTNVLAMDIVETEGSVPVSQRPYRTSPSDRQIIFNILSEWRSCGLISDSTSPYASPVLLANKASGEKRLCVDYRRLNQQTVNCPYPMPDVDEQLSSLAKGNLFTTLDLSNRFLQIPLTPQSKEKTAFVTEQETAKFERMPFGLKGAPGMFQKLMNFVFRDLKQAGVVNLYLDDVILPSEDWDDMLSKLKQVLEALRGARLTLKPAKCTFGSPQLDYLGFRISKGVVQPGRKVDSIAKFPRPRDIHEVRRFLGLAGYFRRFIVGYAELSNPLNSLMKKDATFSWGEQQEAAFVALKSKLCEEPVVRMYDATAPITQVHTDASAVALSGILLQGDNEKQLHIVYAVSKRTTEAESKYHSSRLELYAIIWTLSTLRSYLLGVRFTVITDCQALIYLNLHKNVKPQVARWFELLQEFDFDIKYRPGSRMAHVDALSRAAHSEPMPPDSVENVLAQRLEVCLTLTVEERVRLMQQGDLPTRTLYDQIQNASRGENVAQDYQVCNGLVYRKYRDKLLLVVPKTMRKGIVIAAHDLQGHFAVERTVEKITEDYWFSGLWRYVKQHISMCLDCLVHKLPSGKTPGLLHPIPPGKRPFQVRSTSITLDLLKPV</sequence>
<dbReference type="InterPro" id="IPR000477">
    <property type="entry name" value="RT_dom"/>
</dbReference>
<organism evidence="9">
    <name type="scientific">Sipha flava</name>
    <name type="common">yellow sugarcane aphid</name>
    <dbReference type="NCBI Taxonomy" id="143950"/>
    <lineage>
        <taxon>Eukaryota</taxon>
        <taxon>Metazoa</taxon>
        <taxon>Ecdysozoa</taxon>
        <taxon>Arthropoda</taxon>
        <taxon>Hexapoda</taxon>
        <taxon>Insecta</taxon>
        <taxon>Pterygota</taxon>
        <taxon>Neoptera</taxon>
        <taxon>Paraneoptera</taxon>
        <taxon>Hemiptera</taxon>
        <taxon>Sternorrhyncha</taxon>
        <taxon>Aphidomorpha</taxon>
        <taxon>Aphidoidea</taxon>
        <taxon>Aphididae</taxon>
        <taxon>Sipha</taxon>
    </lineage>
</organism>
<dbReference type="CDD" id="cd01647">
    <property type="entry name" value="RT_LTR"/>
    <property type="match status" value="1"/>
</dbReference>
<name>A0A2S2R528_9HEMI</name>
<dbReference type="InterPro" id="IPR050951">
    <property type="entry name" value="Retrovirus_Pol_polyprotein"/>
</dbReference>
<dbReference type="Pfam" id="PF00078">
    <property type="entry name" value="RVT_1"/>
    <property type="match status" value="1"/>
</dbReference>
<proteinExistence type="predicted"/>
<keyword evidence="3" id="KW-0548">Nucleotidyltransferase</keyword>
<dbReference type="GO" id="GO:0004519">
    <property type="term" value="F:endonuclease activity"/>
    <property type="evidence" value="ECO:0007669"/>
    <property type="project" value="UniProtKB-KW"/>
</dbReference>
<evidence type="ECO:0000256" key="6">
    <source>
        <dbReference type="ARBA" id="ARBA00022801"/>
    </source>
</evidence>
<dbReference type="Pfam" id="PF17921">
    <property type="entry name" value="Integrase_H2C2"/>
    <property type="match status" value="1"/>
</dbReference>
<keyword evidence="2" id="KW-0808">Transferase</keyword>
<dbReference type="PANTHER" id="PTHR37984:SF5">
    <property type="entry name" value="PROTEIN NYNRIN-LIKE"/>
    <property type="match status" value="1"/>
</dbReference>
<evidence type="ECO:0000259" key="8">
    <source>
        <dbReference type="PROSITE" id="PS50878"/>
    </source>
</evidence>
<keyword evidence="7" id="KW-0695">RNA-directed DNA polymerase</keyword>
<dbReference type="EC" id="2.7.7.49" evidence="1"/>
<dbReference type="Gene3D" id="3.10.10.10">
    <property type="entry name" value="HIV Type 1 Reverse Transcriptase, subunit A, domain 1"/>
    <property type="match status" value="1"/>
</dbReference>
<dbReference type="InterPro" id="IPR043502">
    <property type="entry name" value="DNA/RNA_pol_sf"/>
</dbReference>
<evidence type="ECO:0000256" key="3">
    <source>
        <dbReference type="ARBA" id="ARBA00022695"/>
    </source>
</evidence>
<evidence type="ECO:0000256" key="1">
    <source>
        <dbReference type="ARBA" id="ARBA00012493"/>
    </source>
</evidence>
<dbReference type="Gene3D" id="3.30.70.270">
    <property type="match status" value="2"/>
</dbReference>
<dbReference type="InterPro" id="IPR041373">
    <property type="entry name" value="RT_RNaseH"/>
</dbReference>
<dbReference type="InterPro" id="IPR043128">
    <property type="entry name" value="Rev_trsase/Diguanyl_cyclase"/>
</dbReference>
<dbReference type="GO" id="GO:0016787">
    <property type="term" value="F:hydrolase activity"/>
    <property type="evidence" value="ECO:0007669"/>
    <property type="project" value="UniProtKB-KW"/>
</dbReference>
<evidence type="ECO:0000256" key="7">
    <source>
        <dbReference type="ARBA" id="ARBA00022918"/>
    </source>
</evidence>
<keyword evidence="5" id="KW-0255">Endonuclease</keyword>
<gene>
    <name evidence="9" type="primary">TY3B-I_13</name>
    <name evidence="9" type="ORF">g.158236</name>
</gene>
<evidence type="ECO:0000256" key="2">
    <source>
        <dbReference type="ARBA" id="ARBA00022679"/>
    </source>
</evidence>
<dbReference type="AlphaFoldDB" id="A0A2S2R528"/>
<dbReference type="InterPro" id="IPR041588">
    <property type="entry name" value="Integrase_H2C2"/>
</dbReference>
<dbReference type="Pfam" id="PF17917">
    <property type="entry name" value="RT_RNaseH"/>
    <property type="match status" value="1"/>
</dbReference>
<accession>A0A2S2R528</accession>
<dbReference type="GO" id="GO:0003964">
    <property type="term" value="F:RNA-directed DNA polymerase activity"/>
    <property type="evidence" value="ECO:0007669"/>
    <property type="project" value="UniProtKB-KW"/>
</dbReference>
<feature type="domain" description="Reverse transcriptase" evidence="8">
    <location>
        <begin position="158"/>
        <end position="338"/>
    </location>
</feature>
<dbReference type="OrthoDB" id="6580001at2759"/>
<keyword evidence="4" id="KW-0540">Nuclease</keyword>
<keyword evidence="6" id="KW-0378">Hydrolase</keyword>
<dbReference type="CDD" id="cd09274">
    <property type="entry name" value="RNase_HI_RT_Ty3"/>
    <property type="match status" value="1"/>
</dbReference>
<dbReference type="PROSITE" id="PS50878">
    <property type="entry name" value="RT_POL"/>
    <property type="match status" value="1"/>
</dbReference>
<evidence type="ECO:0000313" key="9">
    <source>
        <dbReference type="EMBL" id="MBY84462.1"/>
    </source>
</evidence>
<dbReference type="EMBL" id="GGMS01015259">
    <property type="protein sequence ID" value="MBY84462.1"/>
    <property type="molecule type" value="Transcribed_RNA"/>
</dbReference>
<protein>
    <recommendedName>
        <fullName evidence="1">RNA-directed DNA polymerase</fullName>
        <ecNumber evidence="1">2.7.7.49</ecNumber>
    </recommendedName>
</protein>
<evidence type="ECO:0000256" key="4">
    <source>
        <dbReference type="ARBA" id="ARBA00022722"/>
    </source>
</evidence>
<reference evidence="9" key="1">
    <citation type="submission" date="2018-04" db="EMBL/GenBank/DDBJ databases">
        <title>Transcriptome assembly of Sipha flava.</title>
        <authorList>
            <person name="Scully E.D."/>
            <person name="Geib S.M."/>
            <person name="Palmer N.A."/>
            <person name="Koch K."/>
            <person name="Bradshaw J."/>
            <person name="Heng-Moss T."/>
            <person name="Sarath G."/>
        </authorList>
    </citation>
    <scope>NUCLEOTIDE SEQUENCE</scope>
</reference>